<organism evidence="3">
    <name type="scientific">Rosellinia necatrix</name>
    <name type="common">White root-rot fungus</name>
    <dbReference type="NCBI Taxonomy" id="77044"/>
    <lineage>
        <taxon>Eukaryota</taxon>
        <taxon>Fungi</taxon>
        <taxon>Dikarya</taxon>
        <taxon>Ascomycota</taxon>
        <taxon>Pezizomycotina</taxon>
        <taxon>Sordariomycetes</taxon>
        <taxon>Xylariomycetidae</taxon>
        <taxon>Xylariales</taxon>
        <taxon>Xylariaceae</taxon>
        <taxon>Rosellinia</taxon>
    </lineage>
</organism>
<evidence type="ECO:0000313" key="4">
    <source>
        <dbReference type="Proteomes" id="UP000054516"/>
    </source>
</evidence>
<dbReference type="InterPro" id="IPR024500">
    <property type="entry name" value="DUF3074"/>
</dbReference>
<feature type="region of interest" description="Disordered" evidence="1">
    <location>
        <begin position="640"/>
        <end position="685"/>
    </location>
</feature>
<feature type="compositionally biased region" description="Polar residues" evidence="1">
    <location>
        <begin position="355"/>
        <end position="369"/>
    </location>
</feature>
<feature type="region of interest" description="Disordered" evidence="1">
    <location>
        <begin position="43"/>
        <end position="64"/>
    </location>
</feature>
<dbReference type="Pfam" id="PF11274">
    <property type="entry name" value="DUF3074"/>
    <property type="match status" value="1"/>
</dbReference>
<dbReference type="EMBL" id="DF977460">
    <property type="protein sequence ID" value="GAP91049.1"/>
    <property type="molecule type" value="Genomic_DNA"/>
</dbReference>
<dbReference type="PANTHER" id="PTHR40370:SF1">
    <property type="entry name" value="DUF3074 DOMAIN-CONTAINING PROTEIN"/>
    <property type="match status" value="1"/>
</dbReference>
<feature type="compositionally biased region" description="Low complexity" evidence="1">
    <location>
        <begin position="430"/>
        <end position="452"/>
    </location>
</feature>
<feature type="compositionally biased region" description="Basic and acidic residues" evidence="1">
    <location>
        <begin position="507"/>
        <end position="582"/>
    </location>
</feature>
<dbReference type="SUPFAM" id="SSF55961">
    <property type="entry name" value="Bet v1-like"/>
    <property type="match status" value="1"/>
</dbReference>
<dbReference type="InterPro" id="IPR023393">
    <property type="entry name" value="START-like_dom_sf"/>
</dbReference>
<protein>
    <submittedName>
        <fullName evidence="3">Putative reticulocyte-binding protein 2 like protein a</fullName>
    </submittedName>
</protein>
<evidence type="ECO:0000259" key="2">
    <source>
        <dbReference type="Pfam" id="PF11274"/>
    </source>
</evidence>
<accession>A0A1W2TRD8</accession>
<dbReference type="STRING" id="77044.A0A1W2TRD8"/>
<dbReference type="AlphaFoldDB" id="A0A1W2TRD8"/>
<reference evidence="3" key="1">
    <citation type="submission" date="2016-03" db="EMBL/GenBank/DDBJ databases">
        <title>Draft genome sequence of Rosellinia necatrix.</title>
        <authorList>
            <person name="Kanematsu S."/>
        </authorList>
    </citation>
    <scope>NUCLEOTIDE SEQUENCE [LARGE SCALE GENOMIC DNA]</scope>
    <source>
        <strain evidence="3">W97</strain>
    </source>
</reference>
<feature type="domain" description="DUF3074" evidence="2">
    <location>
        <begin position="102"/>
        <end position="331"/>
    </location>
</feature>
<feature type="region of interest" description="Disordered" evidence="1">
    <location>
        <begin position="346"/>
        <end position="394"/>
    </location>
</feature>
<evidence type="ECO:0000313" key="3">
    <source>
        <dbReference type="EMBL" id="GAP91049.1"/>
    </source>
</evidence>
<feature type="region of interest" description="Disordered" evidence="1">
    <location>
        <begin position="423"/>
        <end position="591"/>
    </location>
</feature>
<dbReference type="PANTHER" id="PTHR40370">
    <property type="entry name" value="EXPRESSED PROTEIN"/>
    <property type="match status" value="1"/>
</dbReference>
<dbReference type="OrthoDB" id="5403181at2759"/>
<dbReference type="OMA" id="MNPVEWI"/>
<gene>
    <name evidence="3" type="ORF">SAMD00023353_1502200</name>
</gene>
<keyword evidence="4" id="KW-1185">Reference proteome</keyword>
<evidence type="ECO:0000256" key="1">
    <source>
        <dbReference type="SAM" id="MobiDB-lite"/>
    </source>
</evidence>
<dbReference type="Proteomes" id="UP000054516">
    <property type="component" value="Unassembled WGS sequence"/>
</dbReference>
<feature type="compositionally biased region" description="Polar residues" evidence="1">
    <location>
        <begin position="471"/>
        <end position="482"/>
    </location>
</feature>
<sequence>MPSAHDTFSALGPVNWESFAQEDLSALMTDIFSDAHCLISSIPTPDEDELRGGRGKGTAAAVGADRAGELRKEWKETKVNPRENPVGLSVYKLAAKDGKGSWFARRSLHEGLDFEKWKTGMEREFAESLKVQGRPGDGKIRGLSAEKRVVDRAIEGCGKMQVYQLSAQFPGPTAPRDFVTLCLSSDIANAMPAGTGNEGLRSYMLVSKPCVHPECPTRSGYIRGRYESVEFIREITAGKPPRRSPSSMNEASADSLPPAANGSDGDSQKSDILNGPKVDENQYGSHEESGPVIEWTMITRSDPGGSVPRFIIEKKTPDGIANDAGKFFQWVSSDAFENLINPNSESADVKEDTTRSVTPTSGATNTLLHSNPRLPHATRAKANSVTVDRSAPESPGPGGVYGMLSGALAVVAGAAASRLLWTPDEDENGSEVSSPESSSSSDISSIYSFHSFDGADDPDRIANPAEGGGQQQPATTSSTSDVPHSMTEFTTTTTTQSPASPHQRQHHHDDKELRKLEERRRRAEEKLARALAKKSAEAQRDEAALRKAREKHERDRARQEERYRRDRARLDAKRAAAENKTQERRRKAADREARADLALALERACAERDLARREADMLAEQVGTLQALNTRLVARLGREGIRFDGDGDGDGGSLGSARSAGPSEVSLGTGRGGSGGGEERDGGKP</sequence>
<name>A0A1W2TRD8_ROSNE</name>
<feature type="region of interest" description="Disordered" evidence="1">
    <location>
        <begin position="236"/>
        <end position="292"/>
    </location>
</feature>
<proteinExistence type="predicted"/>
<dbReference type="Gene3D" id="3.30.530.20">
    <property type="match status" value="1"/>
</dbReference>
<feature type="compositionally biased region" description="Basic and acidic residues" evidence="1">
    <location>
        <begin position="277"/>
        <end position="289"/>
    </location>
</feature>